<reference evidence="2" key="2">
    <citation type="submission" date="2015-01" db="EMBL/GenBank/DDBJ databases">
        <title>Evolutionary Origins and Diversification of the Mycorrhizal Mutualists.</title>
        <authorList>
            <consortium name="DOE Joint Genome Institute"/>
            <consortium name="Mycorrhizal Genomics Consortium"/>
            <person name="Kohler A."/>
            <person name="Kuo A."/>
            <person name="Nagy L.G."/>
            <person name="Floudas D."/>
            <person name="Copeland A."/>
            <person name="Barry K.W."/>
            <person name="Cichocki N."/>
            <person name="Veneault-Fourrey C."/>
            <person name="LaButti K."/>
            <person name="Lindquist E.A."/>
            <person name="Lipzen A."/>
            <person name="Lundell T."/>
            <person name="Morin E."/>
            <person name="Murat C."/>
            <person name="Riley R."/>
            <person name="Ohm R."/>
            <person name="Sun H."/>
            <person name="Tunlid A."/>
            <person name="Henrissat B."/>
            <person name="Grigoriev I.V."/>
            <person name="Hibbett D.S."/>
            <person name="Martin F."/>
        </authorList>
    </citation>
    <scope>NUCLEOTIDE SEQUENCE [LARGE SCALE GENOMIC DNA]</scope>
    <source>
        <strain evidence="2">441</strain>
    </source>
</reference>
<evidence type="ECO:0000313" key="1">
    <source>
        <dbReference type="EMBL" id="KIK29009.1"/>
    </source>
</evidence>
<reference evidence="1 2" key="1">
    <citation type="submission" date="2014-04" db="EMBL/GenBank/DDBJ databases">
        <authorList>
            <consortium name="DOE Joint Genome Institute"/>
            <person name="Kuo A."/>
            <person name="Kohler A."/>
            <person name="Costa M.D."/>
            <person name="Nagy L.G."/>
            <person name="Floudas D."/>
            <person name="Copeland A."/>
            <person name="Barry K.W."/>
            <person name="Cichocki N."/>
            <person name="Veneault-Fourrey C."/>
            <person name="LaButti K."/>
            <person name="Lindquist E.A."/>
            <person name="Lipzen A."/>
            <person name="Lundell T."/>
            <person name="Morin E."/>
            <person name="Murat C."/>
            <person name="Sun H."/>
            <person name="Tunlid A."/>
            <person name="Henrissat B."/>
            <person name="Grigoriev I.V."/>
            <person name="Hibbett D.S."/>
            <person name="Martin F."/>
            <person name="Nordberg H.P."/>
            <person name="Cantor M.N."/>
            <person name="Hua S.X."/>
        </authorList>
    </citation>
    <scope>NUCLEOTIDE SEQUENCE [LARGE SCALE GENOMIC DNA]</scope>
    <source>
        <strain evidence="1 2">441</strain>
    </source>
</reference>
<accession>A0A0C9ZSP6</accession>
<protein>
    <submittedName>
        <fullName evidence="1">Uncharacterized protein</fullName>
    </submittedName>
</protein>
<proteinExistence type="predicted"/>
<dbReference type="HOGENOM" id="CLU_2211019_0_0_1"/>
<name>A0A0C9ZSP6_9AGAM</name>
<organism evidence="1 2">
    <name type="scientific">Pisolithus microcarpus 441</name>
    <dbReference type="NCBI Taxonomy" id="765257"/>
    <lineage>
        <taxon>Eukaryota</taxon>
        <taxon>Fungi</taxon>
        <taxon>Dikarya</taxon>
        <taxon>Basidiomycota</taxon>
        <taxon>Agaricomycotina</taxon>
        <taxon>Agaricomycetes</taxon>
        <taxon>Agaricomycetidae</taxon>
        <taxon>Boletales</taxon>
        <taxon>Sclerodermatineae</taxon>
        <taxon>Pisolithaceae</taxon>
        <taxon>Pisolithus</taxon>
    </lineage>
</organism>
<evidence type="ECO:0000313" key="2">
    <source>
        <dbReference type="Proteomes" id="UP000054018"/>
    </source>
</evidence>
<keyword evidence="2" id="KW-1185">Reference proteome</keyword>
<gene>
    <name evidence="1" type="ORF">PISMIDRAFT_6918</name>
</gene>
<dbReference type="EMBL" id="KN833690">
    <property type="protein sequence ID" value="KIK29009.1"/>
    <property type="molecule type" value="Genomic_DNA"/>
</dbReference>
<dbReference type="Proteomes" id="UP000054018">
    <property type="component" value="Unassembled WGS sequence"/>
</dbReference>
<sequence length="107" mass="11644">MVQKDFAGTGRFSTYMLVPSTSVGSVTRNLVVTPCTAQLQARRPREQSESEYNVMKGRLPLSPLPHGWERHNAGNGSGVLALRCRSPTHSYMSKSDVDGGPLARKNG</sequence>
<dbReference type="AlphaFoldDB" id="A0A0C9ZSP6"/>